<feature type="transmembrane region" description="Helical" evidence="6">
    <location>
        <begin position="73"/>
        <end position="94"/>
    </location>
</feature>
<evidence type="ECO:0000256" key="1">
    <source>
        <dbReference type="ARBA" id="ARBA00004651"/>
    </source>
</evidence>
<evidence type="ECO:0000256" key="3">
    <source>
        <dbReference type="ARBA" id="ARBA00022692"/>
    </source>
</evidence>
<keyword evidence="4 6" id="KW-1133">Transmembrane helix</keyword>
<evidence type="ECO:0000313" key="7">
    <source>
        <dbReference type="EMBL" id="OGL38315.1"/>
    </source>
</evidence>
<proteinExistence type="predicted"/>
<comment type="subcellular location">
    <subcellularLocation>
        <location evidence="1">Cell membrane</location>
        <topology evidence="1">Multi-pass membrane protein</topology>
    </subcellularLocation>
</comment>
<evidence type="ECO:0000313" key="8">
    <source>
        <dbReference type="Proteomes" id="UP000178526"/>
    </source>
</evidence>
<dbReference type="Proteomes" id="UP000178526">
    <property type="component" value="Unassembled WGS sequence"/>
</dbReference>
<feature type="transmembrane region" description="Helical" evidence="6">
    <location>
        <begin position="12"/>
        <end position="30"/>
    </location>
</feature>
<dbReference type="AlphaFoldDB" id="A0A1F7R9R2"/>
<keyword evidence="2" id="KW-1003">Cell membrane</keyword>
<organism evidence="7 8">
    <name type="scientific">Candidatus Schekmanbacteria bacterium GWA2_38_11</name>
    <dbReference type="NCBI Taxonomy" id="1817876"/>
    <lineage>
        <taxon>Bacteria</taxon>
        <taxon>Candidatus Schekmaniibacteriota</taxon>
    </lineage>
</organism>
<protein>
    <recommendedName>
        <fullName evidence="9">ATP synthase subunit I</fullName>
    </recommendedName>
</protein>
<evidence type="ECO:0000256" key="4">
    <source>
        <dbReference type="ARBA" id="ARBA00022989"/>
    </source>
</evidence>
<accession>A0A1F7R9R2</accession>
<comment type="caution">
    <text evidence="7">The sequence shown here is derived from an EMBL/GenBank/DDBJ whole genome shotgun (WGS) entry which is preliminary data.</text>
</comment>
<sequence length="122" mass="13113">MVLSIQSLNNSVKFGTLILLLILLLISLIIKSLELSIGVISGGIAGLVNFFLLTKVVSEITKDGKGLKGKTYLILLTSVRYMIICLSMLVGILISKACLIFVLTALILPQIVMVLTPLLGKD</sequence>
<dbReference type="Pfam" id="PF03899">
    <property type="entry name" value="ATP-synt_I"/>
    <property type="match status" value="1"/>
</dbReference>
<feature type="transmembrane region" description="Helical" evidence="6">
    <location>
        <begin position="100"/>
        <end position="120"/>
    </location>
</feature>
<reference evidence="7 8" key="1">
    <citation type="journal article" date="2016" name="Nat. Commun.">
        <title>Thousands of microbial genomes shed light on interconnected biogeochemical processes in an aquifer system.</title>
        <authorList>
            <person name="Anantharaman K."/>
            <person name="Brown C.T."/>
            <person name="Hug L.A."/>
            <person name="Sharon I."/>
            <person name="Castelle C.J."/>
            <person name="Probst A.J."/>
            <person name="Thomas B.C."/>
            <person name="Singh A."/>
            <person name="Wilkins M.J."/>
            <person name="Karaoz U."/>
            <person name="Brodie E.L."/>
            <person name="Williams K.H."/>
            <person name="Hubbard S.S."/>
            <person name="Banfield J.F."/>
        </authorList>
    </citation>
    <scope>NUCLEOTIDE SEQUENCE [LARGE SCALE GENOMIC DNA]</scope>
</reference>
<dbReference type="EMBL" id="MGDB01000150">
    <property type="protein sequence ID" value="OGL38315.1"/>
    <property type="molecule type" value="Genomic_DNA"/>
</dbReference>
<evidence type="ECO:0008006" key="9">
    <source>
        <dbReference type="Google" id="ProtNLM"/>
    </source>
</evidence>
<keyword evidence="5 6" id="KW-0472">Membrane</keyword>
<gene>
    <name evidence="7" type="ORF">A2042_08665</name>
</gene>
<dbReference type="InterPro" id="IPR005598">
    <property type="entry name" value="ATP_synth_I"/>
</dbReference>
<evidence type="ECO:0000256" key="6">
    <source>
        <dbReference type="SAM" id="Phobius"/>
    </source>
</evidence>
<feature type="transmembrane region" description="Helical" evidence="6">
    <location>
        <begin position="36"/>
        <end position="53"/>
    </location>
</feature>
<name>A0A1F7R9R2_9BACT</name>
<evidence type="ECO:0000256" key="5">
    <source>
        <dbReference type="ARBA" id="ARBA00023136"/>
    </source>
</evidence>
<evidence type="ECO:0000256" key="2">
    <source>
        <dbReference type="ARBA" id="ARBA00022475"/>
    </source>
</evidence>
<keyword evidence="3 6" id="KW-0812">Transmembrane</keyword>